<dbReference type="Gene3D" id="3.10.110.10">
    <property type="entry name" value="Ubiquitin Conjugating Enzyme"/>
    <property type="match status" value="1"/>
</dbReference>
<proteinExistence type="predicted"/>
<dbReference type="STRING" id="448386.A0A2V3IGH0"/>
<dbReference type="EMBL" id="NBIV01000231">
    <property type="protein sequence ID" value="PXF41169.1"/>
    <property type="molecule type" value="Genomic_DNA"/>
</dbReference>
<organism evidence="3 4">
    <name type="scientific">Gracilariopsis chorda</name>
    <dbReference type="NCBI Taxonomy" id="448386"/>
    <lineage>
        <taxon>Eukaryota</taxon>
        <taxon>Rhodophyta</taxon>
        <taxon>Florideophyceae</taxon>
        <taxon>Rhodymeniophycidae</taxon>
        <taxon>Gracilariales</taxon>
        <taxon>Gracilariaceae</taxon>
        <taxon>Gracilariopsis</taxon>
    </lineage>
</organism>
<evidence type="ECO:0000259" key="1">
    <source>
        <dbReference type="PROSITE" id="PS50127"/>
    </source>
</evidence>
<dbReference type="EMBL" id="NBIV01000270">
    <property type="protein sequence ID" value="PXF40669.1"/>
    <property type="molecule type" value="Genomic_DNA"/>
</dbReference>
<evidence type="ECO:0000313" key="3">
    <source>
        <dbReference type="EMBL" id="PXF41169.1"/>
    </source>
</evidence>
<accession>A0A2V3IGH0</accession>
<dbReference type="OrthoDB" id="6600758at2759"/>
<name>A0A2V3IGH0_9FLOR</name>
<dbReference type="PROSITE" id="PS50127">
    <property type="entry name" value="UBC_2"/>
    <property type="match status" value="1"/>
</dbReference>
<dbReference type="SUPFAM" id="SSF54495">
    <property type="entry name" value="UBC-like"/>
    <property type="match status" value="1"/>
</dbReference>
<evidence type="ECO:0000313" key="2">
    <source>
        <dbReference type="EMBL" id="PXF40669.1"/>
    </source>
</evidence>
<dbReference type="InterPro" id="IPR000608">
    <property type="entry name" value="UBC"/>
</dbReference>
<gene>
    <name evidence="3" type="ORF">BWQ96_09111</name>
    <name evidence="2" type="ORF">BWQ96_09624</name>
</gene>
<sequence length="85" mass="9982">MTRAEQRLIQERIMWRSGHPHDLHARPQVFNGRVDLFTWECAILGRKGTYLDGRVHRLLLRFPRAYPLTQPSGMFVSSISKRSSF</sequence>
<comment type="caution">
    <text evidence="3">The sequence shown here is derived from an EMBL/GenBank/DDBJ whole genome shotgun (WGS) entry which is preliminary data.</text>
</comment>
<dbReference type="AlphaFoldDB" id="A0A2V3IGH0"/>
<feature type="domain" description="UBC core" evidence="1">
    <location>
        <begin position="3"/>
        <end position="85"/>
    </location>
</feature>
<reference evidence="3 4" key="1">
    <citation type="journal article" date="2018" name="Mol. Biol. Evol.">
        <title>Analysis of the draft genome of the red seaweed Gracilariopsis chorda provides insights into genome size evolution in Rhodophyta.</title>
        <authorList>
            <person name="Lee J."/>
            <person name="Yang E.C."/>
            <person name="Graf L."/>
            <person name="Yang J.H."/>
            <person name="Qiu H."/>
            <person name="Zel Zion U."/>
            <person name="Chan C.X."/>
            <person name="Stephens T.G."/>
            <person name="Weber A.P.M."/>
            <person name="Boo G.H."/>
            <person name="Boo S.M."/>
            <person name="Kim K.M."/>
            <person name="Shin Y."/>
            <person name="Jung M."/>
            <person name="Lee S.J."/>
            <person name="Yim H.S."/>
            <person name="Lee J.H."/>
            <person name="Bhattacharya D."/>
            <person name="Yoon H.S."/>
        </authorList>
    </citation>
    <scope>NUCLEOTIDE SEQUENCE [LARGE SCALE GENOMIC DNA]</scope>
    <source>
        <strain evidence="3 4">SKKU-2015</strain>
        <tissue evidence="3">Whole body</tissue>
    </source>
</reference>
<keyword evidence="4" id="KW-1185">Reference proteome</keyword>
<dbReference type="Pfam" id="PF00179">
    <property type="entry name" value="UQ_con"/>
    <property type="match status" value="1"/>
</dbReference>
<dbReference type="Proteomes" id="UP000247409">
    <property type="component" value="Unassembled WGS sequence"/>
</dbReference>
<dbReference type="InterPro" id="IPR016135">
    <property type="entry name" value="UBQ-conjugating_enzyme/RWD"/>
</dbReference>
<protein>
    <submittedName>
        <fullName evidence="3">SUMO-conjugating enzyme UBC9</fullName>
    </submittedName>
</protein>
<evidence type="ECO:0000313" key="4">
    <source>
        <dbReference type="Proteomes" id="UP000247409"/>
    </source>
</evidence>